<accession>A0A2H0TQH1</accession>
<gene>
    <name evidence="5" type="ORF">COU35_03020</name>
</gene>
<organism evidence="5 6">
    <name type="scientific">Candidatus Magasanikbacteria bacterium CG10_big_fil_rev_8_21_14_0_10_47_10</name>
    <dbReference type="NCBI Taxonomy" id="1974652"/>
    <lineage>
        <taxon>Bacteria</taxon>
        <taxon>Candidatus Magasanikiibacteriota</taxon>
    </lineage>
</organism>
<evidence type="ECO:0000256" key="1">
    <source>
        <dbReference type="ARBA" id="ARBA00022603"/>
    </source>
</evidence>
<dbReference type="PANTHER" id="PTHR13610">
    <property type="entry name" value="METHYLTRANSFERASE DOMAIN-CONTAINING PROTEIN"/>
    <property type="match status" value="1"/>
</dbReference>
<name>A0A2H0TQH1_9BACT</name>
<keyword evidence="3" id="KW-0949">S-adenosyl-L-methionine</keyword>
<keyword evidence="4" id="KW-0472">Membrane</keyword>
<keyword evidence="4" id="KW-1133">Transmembrane helix</keyword>
<keyword evidence="1" id="KW-0489">Methyltransferase</keyword>
<comment type="caution">
    <text evidence="5">The sequence shown here is derived from an EMBL/GenBank/DDBJ whole genome shotgun (WGS) entry which is preliminary data.</text>
</comment>
<dbReference type="InterPro" id="IPR029063">
    <property type="entry name" value="SAM-dependent_MTases_sf"/>
</dbReference>
<dbReference type="InterPro" id="IPR026170">
    <property type="entry name" value="FAM173A/B"/>
</dbReference>
<protein>
    <submittedName>
        <fullName evidence="5">Uncharacterized protein</fullName>
    </submittedName>
</protein>
<keyword evidence="2" id="KW-0808">Transferase</keyword>
<dbReference type="EMBL" id="PFCB01000022">
    <property type="protein sequence ID" value="PIR74395.1"/>
    <property type="molecule type" value="Genomic_DNA"/>
</dbReference>
<dbReference type="GO" id="GO:0016279">
    <property type="term" value="F:protein-lysine N-methyltransferase activity"/>
    <property type="evidence" value="ECO:0007669"/>
    <property type="project" value="InterPro"/>
</dbReference>
<evidence type="ECO:0000256" key="4">
    <source>
        <dbReference type="SAM" id="Phobius"/>
    </source>
</evidence>
<dbReference type="GO" id="GO:0032259">
    <property type="term" value="P:methylation"/>
    <property type="evidence" value="ECO:0007669"/>
    <property type="project" value="UniProtKB-KW"/>
</dbReference>
<dbReference type="AlphaFoldDB" id="A0A2H0TQH1"/>
<dbReference type="Proteomes" id="UP000230154">
    <property type="component" value="Unassembled WGS sequence"/>
</dbReference>
<evidence type="ECO:0000313" key="6">
    <source>
        <dbReference type="Proteomes" id="UP000230154"/>
    </source>
</evidence>
<keyword evidence="4" id="KW-0812">Transmembrane</keyword>
<evidence type="ECO:0000256" key="2">
    <source>
        <dbReference type="ARBA" id="ARBA00022679"/>
    </source>
</evidence>
<evidence type="ECO:0000256" key="3">
    <source>
        <dbReference type="ARBA" id="ARBA00022691"/>
    </source>
</evidence>
<sequence length="175" mass="20176">MTSIIAAIYSVLGLFYVLLFLFAAYSLYAMISAAPFVPTAKKRVKKMISLSGLRNDMTMMDLGSGDGRIVFEAAKTGAHCVGIEINPVLYYWSRIKQGIRPRKNVLFRRESLWETDVSHIDVLTIFFIHPKMEKLMKKLRTEMKPGALIVSYAFTFPGWQYEIKDDKIYVYRVER</sequence>
<proteinExistence type="predicted"/>
<dbReference type="CDD" id="cd02440">
    <property type="entry name" value="AdoMet_MTases"/>
    <property type="match status" value="1"/>
</dbReference>
<dbReference type="Gene3D" id="3.40.50.150">
    <property type="entry name" value="Vaccinia Virus protein VP39"/>
    <property type="match status" value="1"/>
</dbReference>
<reference evidence="6" key="1">
    <citation type="submission" date="2017-09" db="EMBL/GenBank/DDBJ databases">
        <title>Depth-based differentiation of microbial function through sediment-hosted aquifers and enrichment of novel symbionts in the deep terrestrial subsurface.</title>
        <authorList>
            <person name="Probst A.J."/>
            <person name="Ladd B."/>
            <person name="Jarett J.K."/>
            <person name="Geller-Mcgrath D.E."/>
            <person name="Sieber C.M.K."/>
            <person name="Emerson J.B."/>
            <person name="Anantharaman K."/>
            <person name="Thomas B.C."/>
            <person name="Malmstrom R."/>
            <person name="Stieglmeier M."/>
            <person name="Klingl A."/>
            <person name="Woyke T."/>
            <person name="Ryan C.M."/>
            <person name="Banfield J.F."/>
        </authorList>
    </citation>
    <scope>NUCLEOTIDE SEQUENCE [LARGE SCALE GENOMIC DNA]</scope>
</reference>
<dbReference type="PANTHER" id="PTHR13610:SF9">
    <property type="entry name" value="FI06469P"/>
    <property type="match status" value="1"/>
</dbReference>
<evidence type="ECO:0000313" key="5">
    <source>
        <dbReference type="EMBL" id="PIR74395.1"/>
    </source>
</evidence>
<dbReference type="SUPFAM" id="SSF53335">
    <property type="entry name" value="S-adenosyl-L-methionine-dependent methyltransferases"/>
    <property type="match status" value="1"/>
</dbReference>
<feature type="transmembrane region" description="Helical" evidence="4">
    <location>
        <begin position="6"/>
        <end position="37"/>
    </location>
</feature>